<dbReference type="GO" id="GO:0016226">
    <property type="term" value="P:iron-sulfur cluster assembly"/>
    <property type="evidence" value="ECO:0007669"/>
    <property type="project" value="InterPro"/>
</dbReference>
<dbReference type="FunFam" id="3.90.1010.10:FF:000002">
    <property type="entry name" value="Iron-sulfur cluster assembly scaffold protein NifU"/>
    <property type="match status" value="1"/>
</dbReference>
<dbReference type="PANTHER" id="PTHR10093">
    <property type="entry name" value="IRON-SULFUR CLUSTER ASSEMBLY ENZYME NIFU HOMOLOG"/>
    <property type="match status" value="1"/>
</dbReference>
<name>A0A1J5RMP2_9ZZZZ</name>
<dbReference type="InterPro" id="IPR002871">
    <property type="entry name" value="NIF_FeS_clus_asmbl_NifU_N"/>
</dbReference>
<dbReference type="CDD" id="cd06664">
    <property type="entry name" value="IscU_like"/>
    <property type="match status" value="1"/>
</dbReference>
<evidence type="ECO:0000259" key="1">
    <source>
        <dbReference type="Pfam" id="PF01592"/>
    </source>
</evidence>
<gene>
    <name evidence="2" type="primary">iscU_10</name>
    <name evidence="2" type="ORF">GALL_211520</name>
</gene>
<reference evidence="2" key="1">
    <citation type="submission" date="2016-10" db="EMBL/GenBank/DDBJ databases">
        <title>Sequence of Gallionella enrichment culture.</title>
        <authorList>
            <person name="Poehlein A."/>
            <person name="Muehling M."/>
            <person name="Daniel R."/>
        </authorList>
    </citation>
    <scope>NUCLEOTIDE SEQUENCE</scope>
</reference>
<dbReference type="GO" id="GO:0005506">
    <property type="term" value="F:iron ion binding"/>
    <property type="evidence" value="ECO:0007669"/>
    <property type="project" value="InterPro"/>
</dbReference>
<accession>A0A1J5RMP2</accession>
<feature type="domain" description="NIF system FeS cluster assembly NifU N-terminal" evidence="1">
    <location>
        <begin position="17"/>
        <end position="136"/>
    </location>
</feature>
<dbReference type="SUPFAM" id="SSF82649">
    <property type="entry name" value="SufE/NifU"/>
    <property type="match status" value="1"/>
</dbReference>
<dbReference type="NCBIfam" id="TIGR01994">
    <property type="entry name" value="SUF_scaf_2"/>
    <property type="match status" value="1"/>
</dbReference>
<dbReference type="Pfam" id="PF01592">
    <property type="entry name" value="NifU_N"/>
    <property type="match status" value="1"/>
</dbReference>
<dbReference type="AlphaFoldDB" id="A0A1J5RMP2"/>
<dbReference type="GO" id="GO:0051536">
    <property type="term" value="F:iron-sulfur cluster binding"/>
    <property type="evidence" value="ECO:0007669"/>
    <property type="project" value="InterPro"/>
</dbReference>
<dbReference type="Gene3D" id="3.90.1010.10">
    <property type="match status" value="1"/>
</dbReference>
<sequence>MSETPSSDATPDLRDLYQDVIFDHYRRPRHFGQLPHPNRSAAGHNPLCGDRLELELQVDDDGCIEDVAFTGEGCAISTASASLLTEAVKGKGVREALALFEQMHGALVEGRAVPADALGKLHVLEGVRQFPVRVKCAMLAWHTLRNALTQIGRVANTEEQDEAGARP</sequence>
<evidence type="ECO:0000313" key="2">
    <source>
        <dbReference type="EMBL" id="OIQ96826.1"/>
    </source>
</evidence>
<proteinExistence type="predicted"/>
<comment type="caution">
    <text evidence="2">The sequence shown here is derived from an EMBL/GenBank/DDBJ whole genome shotgun (WGS) entry which is preliminary data.</text>
</comment>
<protein>
    <submittedName>
        <fullName evidence="2">Iron-sulfur cluster assembly scaffold protein IscU</fullName>
    </submittedName>
</protein>
<organism evidence="2">
    <name type="scientific">mine drainage metagenome</name>
    <dbReference type="NCBI Taxonomy" id="410659"/>
    <lineage>
        <taxon>unclassified sequences</taxon>
        <taxon>metagenomes</taxon>
        <taxon>ecological metagenomes</taxon>
    </lineage>
</organism>
<dbReference type="EMBL" id="MLJW01000142">
    <property type="protein sequence ID" value="OIQ96826.1"/>
    <property type="molecule type" value="Genomic_DNA"/>
</dbReference>